<dbReference type="AlphaFoldDB" id="A0A9D4LNB9"/>
<dbReference type="Proteomes" id="UP000828390">
    <property type="component" value="Unassembled WGS sequence"/>
</dbReference>
<evidence type="ECO:0000313" key="2">
    <source>
        <dbReference type="Proteomes" id="UP000828390"/>
    </source>
</evidence>
<dbReference type="EMBL" id="JAIWYP010000002">
    <property type="protein sequence ID" value="KAH3861205.1"/>
    <property type="molecule type" value="Genomic_DNA"/>
</dbReference>
<name>A0A9D4LNB9_DREPO</name>
<protein>
    <submittedName>
        <fullName evidence="1">Uncharacterized protein</fullName>
    </submittedName>
</protein>
<keyword evidence="2" id="KW-1185">Reference proteome</keyword>
<proteinExistence type="predicted"/>
<organism evidence="1 2">
    <name type="scientific">Dreissena polymorpha</name>
    <name type="common">Zebra mussel</name>
    <name type="synonym">Mytilus polymorpha</name>
    <dbReference type="NCBI Taxonomy" id="45954"/>
    <lineage>
        <taxon>Eukaryota</taxon>
        <taxon>Metazoa</taxon>
        <taxon>Spiralia</taxon>
        <taxon>Lophotrochozoa</taxon>
        <taxon>Mollusca</taxon>
        <taxon>Bivalvia</taxon>
        <taxon>Autobranchia</taxon>
        <taxon>Heteroconchia</taxon>
        <taxon>Euheterodonta</taxon>
        <taxon>Imparidentia</taxon>
        <taxon>Neoheterodontei</taxon>
        <taxon>Myida</taxon>
        <taxon>Dreissenoidea</taxon>
        <taxon>Dreissenidae</taxon>
        <taxon>Dreissena</taxon>
    </lineage>
</organism>
<reference evidence="1" key="2">
    <citation type="submission" date="2020-11" db="EMBL/GenBank/DDBJ databases">
        <authorList>
            <person name="McCartney M.A."/>
            <person name="Auch B."/>
            <person name="Kono T."/>
            <person name="Mallez S."/>
            <person name="Becker A."/>
            <person name="Gohl D.M."/>
            <person name="Silverstein K.A.T."/>
            <person name="Koren S."/>
            <person name="Bechman K.B."/>
            <person name="Herman A."/>
            <person name="Abrahante J.E."/>
            <person name="Garbe J."/>
        </authorList>
    </citation>
    <scope>NUCLEOTIDE SEQUENCE</scope>
    <source>
        <strain evidence="1">Duluth1</strain>
        <tissue evidence="1">Whole animal</tissue>
    </source>
</reference>
<sequence>MCLSDNCTDQKIHSHDEEHHRNCESGDNSFLQLLPVHQVVINGKPKFDIIKVACDDFLGTS</sequence>
<comment type="caution">
    <text evidence="1">The sequence shown here is derived from an EMBL/GenBank/DDBJ whole genome shotgun (WGS) entry which is preliminary data.</text>
</comment>
<accession>A0A9D4LNB9</accession>
<evidence type="ECO:0000313" key="1">
    <source>
        <dbReference type="EMBL" id="KAH3861205.1"/>
    </source>
</evidence>
<gene>
    <name evidence="1" type="ORF">DPMN_024132</name>
</gene>
<reference evidence="1" key="1">
    <citation type="journal article" date="2019" name="bioRxiv">
        <title>The Genome of the Zebra Mussel, Dreissena polymorpha: A Resource for Invasive Species Research.</title>
        <authorList>
            <person name="McCartney M.A."/>
            <person name="Auch B."/>
            <person name="Kono T."/>
            <person name="Mallez S."/>
            <person name="Zhang Y."/>
            <person name="Obille A."/>
            <person name="Becker A."/>
            <person name="Abrahante J.E."/>
            <person name="Garbe J."/>
            <person name="Badalamenti J.P."/>
            <person name="Herman A."/>
            <person name="Mangelson H."/>
            <person name="Liachko I."/>
            <person name="Sullivan S."/>
            <person name="Sone E.D."/>
            <person name="Koren S."/>
            <person name="Silverstein K.A.T."/>
            <person name="Beckman K.B."/>
            <person name="Gohl D.M."/>
        </authorList>
    </citation>
    <scope>NUCLEOTIDE SEQUENCE</scope>
    <source>
        <strain evidence="1">Duluth1</strain>
        <tissue evidence="1">Whole animal</tissue>
    </source>
</reference>